<evidence type="ECO:0000259" key="2">
    <source>
        <dbReference type="Pfam" id="PF13460"/>
    </source>
</evidence>
<evidence type="ECO:0000313" key="4">
    <source>
        <dbReference type="Proteomes" id="UP000807716"/>
    </source>
</evidence>
<dbReference type="InterPro" id="IPR016040">
    <property type="entry name" value="NAD(P)-bd_dom"/>
</dbReference>
<dbReference type="EMBL" id="JAAAJB010000178">
    <property type="protein sequence ID" value="KAG0262767.1"/>
    <property type="molecule type" value="Genomic_DNA"/>
</dbReference>
<dbReference type="AlphaFoldDB" id="A0A9P6QBN7"/>
<sequence length="485" mass="53501">MAATVAVSHAESFLGQVLALSLADELHKRDKNDGEAAELFPGDDDPVKQQVVCLVRDPKHVPLLDEHPRCRVVSIAYDNRSTIELALEGISTVVLVPESEENQVELAKILISAMVAKNVLRCTLISFIGTDASEKEHLQRYKQVEDLVKHHIQHWTVIRQDFVLQSLLYWVSMAKDQGRIAMSINENSIFAPVDIHDIALAINTIVLPRRGKHIDDDNERDDDDDVDAHDYQIYTATGPMVVTGPILAMQLSDALDSDNPISVVPSSDDEDSGLESFFDRSSAIDQPAPTALPVSFSKSKIEFATIEREVLYQYLRSLSKSPEDTLGTVLDTPKPLATNPSKAADEGRGAIDNIVHRIYRMFLGDSHSPHHTMPRWPISRSAVSVTPIRTGNIDGSDGSESDDGSSHCSSCPDGDGHGHVDEGKEPELDAPNDTEINTLLELLDYIREGRATFISGDIEKITGKKGQKPKTFFDRHGKEFGRDSL</sequence>
<feature type="compositionally biased region" description="Basic and acidic residues" evidence="1">
    <location>
        <begin position="471"/>
        <end position="485"/>
    </location>
</feature>
<gene>
    <name evidence="3" type="ORF">DFQ27_002133</name>
</gene>
<dbReference type="OrthoDB" id="247245at2759"/>
<feature type="region of interest" description="Disordered" evidence="1">
    <location>
        <begin position="326"/>
        <end position="348"/>
    </location>
</feature>
<protein>
    <recommendedName>
        <fullName evidence="2">NAD(P)-binding domain-containing protein</fullName>
    </recommendedName>
</protein>
<reference evidence="3" key="1">
    <citation type="journal article" date="2020" name="Fungal Divers.">
        <title>Resolving the Mortierellaceae phylogeny through synthesis of multi-gene phylogenetics and phylogenomics.</title>
        <authorList>
            <person name="Vandepol N."/>
            <person name="Liber J."/>
            <person name="Desiro A."/>
            <person name="Na H."/>
            <person name="Kennedy M."/>
            <person name="Barry K."/>
            <person name="Grigoriev I.V."/>
            <person name="Miller A.N."/>
            <person name="O'Donnell K."/>
            <person name="Stajich J.E."/>
            <person name="Bonito G."/>
        </authorList>
    </citation>
    <scope>NUCLEOTIDE SEQUENCE</scope>
    <source>
        <strain evidence="3">BC1065</strain>
    </source>
</reference>
<organism evidence="3 4">
    <name type="scientific">Actinomortierella ambigua</name>
    <dbReference type="NCBI Taxonomy" id="1343610"/>
    <lineage>
        <taxon>Eukaryota</taxon>
        <taxon>Fungi</taxon>
        <taxon>Fungi incertae sedis</taxon>
        <taxon>Mucoromycota</taxon>
        <taxon>Mortierellomycotina</taxon>
        <taxon>Mortierellomycetes</taxon>
        <taxon>Mortierellales</taxon>
        <taxon>Mortierellaceae</taxon>
        <taxon>Actinomortierella</taxon>
    </lineage>
</organism>
<dbReference type="SUPFAM" id="SSF51735">
    <property type="entry name" value="NAD(P)-binding Rossmann-fold domains"/>
    <property type="match status" value="1"/>
</dbReference>
<accession>A0A9P6QBN7</accession>
<evidence type="ECO:0000256" key="1">
    <source>
        <dbReference type="SAM" id="MobiDB-lite"/>
    </source>
</evidence>
<comment type="caution">
    <text evidence="3">The sequence shown here is derived from an EMBL/GenBank/DDBJ whole genome shotgun (WGS) entry which is preliminary data.</text>
</comment>
<dbReference type="Gene3D" id="3.40.50.720">
    <property type="entry name" value="NAD(P)-binding Rossmann-like Domain"/>
    <property type="match status" value="1"/>
</dbReference>
<dbReference type="InterPro" id="IPR036291">
    <property type="entry name" value="NAD(P)-bd_dom_sf"/>
</dbReference>
<feature type="region of interest" description="Disordered" evidence="1">
    <location>
        <begin position="388"/>
        <end position="433"/>
    </location>
</feature>
<feature type="compositionally biased region" description="Basic and acidic residues" evidence="1">
    <location>
        <begin position="414"/>
        <end position="427"/>
    </location>
</feature>
<evidence type="ECO:0000313" key="3">
    <source>
        <dbReference type="EMBL" id="KAG0262767.1"/>
    </source>
</evidence>
<name>A0A9P6QBN7_9FUNG</name>
<dbReference type="InterPro" id="IPR051604">
    <property type="entry name" value="Ergot_Alk_Oxidoreductase"/>
</dbReference>
<dbReference type="Pfam" id="PF13460">
    <property type="entry name" value="NAD_binding_10"/>
    <property type="match status" value="1"/>
</dbReference>
<dbReference type="PANTHER" id="PTHR43162:SF1">
    <property type="entry name" value="PRESTALK A DIFFERENTIATION PROTEIN A"/>
    <property type="match status" value="1"/>
</dbReference>
<keyword evidence="4" id="KW-1185">Reference proteome</keyword>
<feature type="region of interest" description="Disordered" evidence="1">
    <location>
        <begin position="464"/>
        <end position="485"/>
    </location>
</feature>
<dbReference type="Proteomes" id="UP000807716">
    <property type="component" value="Unassembled WGS sequence"/>
</dbReference>
<proteinExistence type="predicted"/>
<feature type="domain" description="NAD(P)-binding" evidence="2">
    <location>
        <begin position="49"/>
        <end position="159"/>
    </location>
</feature>
<dbReference type="PANTHER" id="PTHR43162">
    <property type="match status" value="1"/>
</dbReference>